<name>A0A975DJC6_9GAMM</name>
<dbReference type="Gene3D" id="2.60.120.260">
    <property type="entry name" value="Galactose-binding domain-like"/>
    <property type="match status" value="1"/>
</dbReference>
<dbReference type="EMBL" id="CP072133">
    <property type="protein sequence ID" value="QTH72843.1"/>
    <property type="molecule type" value="Genomic_DNA"/>
</dbReference>
<dbReference type="Pfam" id="PF01483">
    <property type="entry name" value="P_proprotein"/>
    <property type="match status" value="1"/>
</dbReference>
<feature type="compositionally biased region" description="Polar residues" evidence="3">
    <location>
        <begin position="217"/>
        <end position="238"/>
    </location>
</feature>
<dbReference type="GO" id="GO:0004252">
    <property type="term" value="F:serine-type endopeptidase activity"/>
    <property type="evidence" value="ECO:0007669"/>
    <property type="project" value="InterPro"/>
</dbReference>
<evidence type="ECO:0000313" key="6">
    <source>
        <dbReference type="EMBL" id="QTH72843.1"/>
    </source>
</evidence>
<feature type="region of interest" description="Disordered" evidence="3">
    <location>
        <begin position="212"/>
        <end position="238"/>
    </location>
</feature>
<reference evidence="6" key="1">
    <citation type="submission" date="2021-03" db="EMBL/GenBank/DDBJ databases">
        <title>Complete Genome of Pseudoalteromonas xiamenensis STKMTI.2, a new potential marine bacterium producing anti-Vibrio compounds.</title>
        <authorList>
            <person name="Handayani D.P."/>
            <person name="Isnansetyo A."/>
            <person name="Istiqomah I."/>
            <person name="Jumina J."/>
        </authorList>
    </citation>
    <scope>NUCLEOTIDE SEQUENCE</scope>
    <source>
        <strain evidence="6">STKMTI.2</strain>
    </source>
</reference>
<dbReference type="PANTHER" id="PTHR42834:SF1">
    <property type="entry name" value="ENDONUCLEASE_EXONUCLEASE_PHOSPHATASE FAMILY PROTEIN (AFU_ORTHOLOGUE AFUA_3G09210)"/>
    <property type="match status" value="1"/>
</dbReference>
<evidence type="ECO:0000259" key="4">
    <source>
        <dbReference type="PROSITE" id="PS50853"/>
    </source>
</evidence>
<organism evidence="6 7">
    <name type="scientific">Pseudoalteromonas xiamenensis</name>
    <dbReference type="NCBI Taxonomy" id="882626"/>
    <lineage>
        <taxon>Bacteria</taxon>
        <taxon>Pseudomonadati</taxon>
        <taxon>Pseudomonadota</taxon>
        <taxon>Gammaproteobacteria</taxon>
        <taxon>Alteromonadales</taxon>
        <taxon>Pseudoalteromonadaceae</taxon>
        <taxon>Pseudoalteromonas</taxon>
    </lineage>
</organism>
<keyword evidence="7" id="KW-1185">Reference proteome</keyword>
<evidence type="ECO:0000313" key="7">
    <source>
        <dbReference type="Proteomes" id="UP000664904"/>
    </source>
</evidence>
<evidence type="ECO:0000256" key="3">
    <source>
        <dbReference type="SAM" id="MobiDB-lite"/>
    </source>
</evidence>
<dbReference type="InterPro" id="IPR013783">
    <property type="entry name" value="Ig-like_fold"/>
</dbReference>
<accession>A0A975DJC6</accession>
<dbReference type="Pfam" id="PF00041">
    <property type="entry name" value="fn3"/>
    <property type="match status" value="1"/>
</dbReference>
<keyword evidence="1" id="KW-0645">Protease</keyword>
<sequence length="386" mass="40248">MFENQCTGTPTGQLPATPSGFSGVSGDGSIRLTWQANTESNLTGYRITRQSDTSAEATLATVTTTSYIDNSVSNGVRYQYRLYAQNNLGNQSTAASTSWLTPATSVTDGIWINELHYDNDGTDVNEGVEVAGNAGLNLNGWQLIAYNGNGGAAYKTVALSGTLSNQSNGFGTASFAISGLQNGGPDGIALVNAANQVVQFISYEGSFTATDGPAKGVTSQDIGLSESTTSPVGKSLQLKGSGTNSSAFTWALQDASFGQINPGQSFGGSTPQEPSLFTNSNQIAMPDNGNVDSTLNVSKTGVSGNVMVSVNITHSYRGDIALTLVAPDGSQYSLKEKNGNDGVANVVEQFSVNSTSNSQGTWTLKVSDNYKQDTGTLNSWSLQFSQ</sequence>
<dbReference type="Proteomes" id="UP000664904">
    <property type="component" value="Chromosome"/>
</dbReference>
<evidence type="ECO:0000256" key="2">
    <source>
        <dbReference type="ARBA" id="ARBA00022801"/>
    </source>
</evidence>
<keyword evidence="2" id="KW-0378">Hydrolase</keyword>
<dbReference type="PANTHER" id="PTHR42834">
    <property type="entry name" value="ENDONUCLEASE/EXONUCLEASE/PHOSPHATASE FAMILY PROTEIN (AFU_ORTHOLOGUE AFUA_3G09210)"/>
    <property type="match status" value="1"/>
</dbReference>
<dbReference type="AlphaFoldDB" id="A0A975DJC6"/>
<feature type="domain" description="Fibronectin type-III" evidence="4">
    <location>
        <begin position="14"/>
        <end position="107"/>
    </location>
</feature>
<dbReference type="PROSITE" id="PS51829">
    <property type="entry name" value="P_HOMO_B"/>
    <property type="match status" value="1"/>
</dbReference>
<proteinExistence type="predicted"/>
<feature type="compositionally biased region" description="Polar residues" evidence="3">
    <location>
        <begin position="1"/>
        <end position="22"/>
    </location>
</feature>
<dbReference type="SUPFAM" id="SSF49785">
    <property type="entry name" value="Galactose-binding domain-like"/>
    <property type="match status" value="1"/>
</dbReference>
<dbReference type="KEGG" id="pxi:J5O05_04630"/>
<dbReference type="SMART" id="SM00060">
    <property type="entry name" value="FN3"/>
    <property type="match status" value="1"/>
</dbReference>
<feature type="region of interest" description="Disordered" evidence="3">
    <location>
        <begin position="1"/>
        <end position="24"/>
    </location>
</feature>
<dbReference type="CDD" id="cd00063">
    <property type="entry name" value="FN3"/>
    <property type="match status" value="1"/>
</dbReference>
<dbReference type="InterPro" id="IPR003961">
    <property type="entry name" value="FN3_dom"/>
</dbReference>
<dbReference type="InterPro" id="IPR036116">
    <property type="entry name" value="FN3_sf"/>
</dbReference>
<dbReference type="InterPro" id="IPR008979">
    <property type="entry name" value="Galactose-bd-like_sf"/>
</dbReference>
<gene>
    <name evidence="6" type="ORF">J5O05_04630</name>
</gene>
<dbReference type="Gene3D" id="2.60.40.10">
    <property type="entry name" value="Immunoglobulins"/>
    <property type="match status" value="1"/>
</dbReference>
<dbReference type="GO" id="GO:0006508">
    <property type="term" value="P:proteolysis"/>
    <property type="evidence" value="ECO:0007669"/>
    <property type="project" value="UniProtKB-KW"/>
</dbReference>
<evidence type="ECO:0000256" key="1">
    <source>
        <dbReference type="ARBA" id="ARBA00022670"/>
    </source>
</evidence>
<protein>
    <submittedName>
        <fullName evidence="6">Proprotein convertase P-domain-containing protein</fullName>
    </submittedName>
</protein>
<feature type="domain" description="P/Homo B" evidence="5">
    <location>
        <begin position="260"/>
        <end position="386"/>
    </location>
</feature>
<dbReference type="InterPro" id="IPR002884">
    <property type="entry name" value="P_dom"/>
</dbReference>
<dbReference type="SUPFAM" id="SSF49265">
    <property type="entry name" value="Fibronectin type III"/>
    <property type="match status" value="1"/>
</dbReference>
<evidence type="ECO:0000259" key="5">
    <source>
        <dbReference type="PROSITE" id="PS51829"/>
    </source>
</evidence>
<dbReference type="PROSITE" id="PS50853">
    <property type="entry name" value="FN3"/>
    <property type="match status" value="1"/>
</dbReference>